<evidence type="ECO:0000313" key="2">
    <source>
        <dbReference type="EMBL" id="PBK88223.1"/>
    </source>
</evidence>
<proteinExistence type="predicted"/>
<organism evidence="2 3">
    <name type="scientific">Armillaria gallica</name>
    <name type="common">Bulbous honey fungus</name>
    <name type="synonym">Armillaria bulbosa</name>
    <dbReference type="NCBI Taxonomy" id="47427"/>
    <lineage>
        <taxon>Eukaryota</taxon>
        <taxon>Fungi</taxon>
        <taxon>Dikarya</taxon>
        <taxon>Basidiomycota</taxon>
        <taxon>Agaricomycotina</taxon>
        <taxon>Agaricomycetes</taxon>
        <taxon>Agaricomycetidae</taxon>
        <taxon>Agaricales</taxon>
        <taxon>Marasmiineae</taxon>
        <taxon>Physalacriaceae</taxon>
        <taxon>Armillaria</taxon>
    </lineage>
</organism>
<sequence length="100" mass="11222">MCNLLSTTEGIEAVARFLAEPGAFTKTGNPRKKNQSRVNKKDKKTTDRIVKASPEPVTGPSPLIYSFLLPVDTNFIKRNDKRDQKKGYVEFHLVATQSIE</sequence>
<dbReference type="Proteomes" id="UP000217790">
    <property type="component" value="Unassembled WGS sequence"/>
</dbReference>
<feature type="compositionally biased region" description="Basic residues" evidence="1">
    <location>
        <begin position="29"/>
        <end position="43"/>
    </location>
</feature>
<gene>
    <name evidence="2" type="ORF">ARMGADRAFT_1034189</name>
</gene>
<accession>A0A2H3DJ00</accession>
<reference evidence="3" key="1">
    <citation type="journal article" date="2017" name="Nat. Ecol. Evol.">
        <title>Genome expansion and lineage-specific genetic innovations in the forest pathogenic fungi Armillaria.</title>
        <authorList>
            <person name="Sipos G."/>
            <person name="Prasanna A.N."/>
            <person name="Walter M.C."/>
            <person name="O'Connor E."/>
            <person name="Balint B."/>
            <person name="Krizsan K."/>
            <person name="Kiss B."/>
            <person name="Hess J."/>
            <person name="Varga T."/>
            <person name="Slot J."/>
            <person name="Riley R."/>
            <person name="Boka B."/>
            <person name="Rigling D."/>
            <person name="Barry K."/>
            <person name="Lee J."/>
            <person name="Mihaltcheva S."/>
            <person name="LaButti K."/>
            <person name="Lipzen A."/>
            <person name="Waldron R."/>
            <person name="Moloney N.M."/>
            <person name="Sperisen C."/>
            <person name="Kredics L."/>
            <person name="Vagvoelgyi C."/>
            <person name="Patrignani A."/>
            <person name="Fitzpatrick D."/>
            <person name="Nagy I."/>
            <person name="Doyle S."/>
            <person name="Anderson J.B."/>
            <person name="Grigoriev I.V."/>
            <person name="Gueldener U."/>
            <person name="Muensterkoetter M."/>
            <person name="Nagy L.G."/>
        </authorList>
    </citation>
    <scope>NUCLEOTIDE SEQUENCE [LARGE SCALE GENOMIC DNA]</scope>
    <source>
        <strain evidence="3">Ar21-2</strain>
    </source>
</reference>
<evidence type="ECO:0000313" key="3">
    <source>
        <dbReference type="Proteomes" id="UP000217790"/>
    </source>
</evidence>
<name>A0A2H3DJ00_ARMGA</name>
<feature type="region of interest" description="Disordered" evidence="1">
    <location>
        <begin position="23"/>
        <end position="47"/>
    </location>
</feature>
<dbReference type="EMBL" id="KZ293674">
    <property type="protein sequence ID" value="PBK88223.1"/>
    <property type="molecule type" value="Genomic_DNA"/>
</dbReference>
<dbReference type="OrthoDB" id="3230070at2759"/>
<dbReference type="AlphaFoldDB" id="A0A2H3DJ00"/>
<evidence type="ECO:0000256" key="1">
    <source>
        <dbReference type="SAM" id="MobiDB-lite"/>
    </source>
</evidence>
<dbReference type="InParanoid" id="A0A2H3DJ00"/>
<keyword evidence="3" id="KW-1185">Reference proteome</keyword>
<protein>
    <submittedName>
        <fullName evidence="2">Uncharacterized protein</fullName>
    </submittedName>
</protein>